<name>A0A914UXA0_9BILA</name>
<proteinExistence type="predicted"/>
<accession>A0A914UXA0</accession>
<protein>
    <submittedName>
        <fullName evidence="4">Uncharacterized protein</fullName>
    </submittedName>
</protein>
<evidence type="ECO:0000256" key="1">
    <source>
        <dbReference type="SAM" id="MobiDB-lite"/>
    </source>
</evidence>
<organism evidence="3 4">
    <name type="scientific">Plectus sambesii</name>
    <dbReference type="NCBI Taxonomy" id="2011161"/>
    <lineage>
        <taxon>Eukaryota</taxon>
        <taxon>Metazoa</taxon>
        <taxon>Ecdysozoa</taxon>
        <taxon>Nematoda</taxon>
        <taxon>Chromadorea</taxon>
        <taxon>Plectida</taxon>
        <taxon>Plectina</taxon>
        <taxon>Plectoidea</taxon>
        <taxon>Plectidae</taxon>
        <taxon>Plectus</taxon>
    </lineage>
</organism>
<sequence length="173" mass="19306">MKKAILYVALFGCLLALSAAQGDEPKDDQASGEAAADPKLGNDDAGEDGNDVKEGAAAGHYGYGRRHHHHFRRRHNHREIERSTCSVQASYFLSVNRERRYCIDAVHEHDDCQACCEAATRRETRGVDKDDVTGFISVGGNYGRDGGRHKECVCCVPNKHHHHHHRYFGGGYY</sequence>
<reference evidence="4" key="1">
    <citation type="submission" date="2022-11" db="UniProtKB">
        <authorList>
            <consortium name="WormBaseParasite"/>
        </authorList>
    </citation>
    <scope>IDENTIFICATION</scope>
</reference>
<feature type="signal peptide" evidence="2">
    <location>
        <begin position="1"/>
        <end position="20"/>
    </location>
</feature>
<dbReference type="WBParaSite" id="PSAMB.scaffold1339size32737.g12464.t1">
    <property type="protein sequence ID" value="PSAMB.scaffold1339size32737.g12464.t1"/>
    <property type="gene ID" value="PSAMB.scaffold1339size32737.g12464"/>
</dbReference>
<dbReference type="AlphaFoldDB" id="A0A914UXA0"/>
<keyword evidence="3" id="KW-1185">Reference proteome</keyword>
<feature type="chain" id="PRO_5037710796" evidence="2">
    <location>
        <begin position="21"/>
        <end position="173"/>
    </location>
</feature>
<evidence type="ECO:0000313" key="3">
    <source>
        <dbReference type="Proteomes" id="UP000887566"/>
    </source>
</evidence>
<evidence type="ECO:0000313" key="4">
    <source>
        <dbReference type="WBParaSite" id="PSAMB.scaffold1339size32737.g12464.t1"/>
    </source>
</evidence>
<keyword evidence="2" id="KW-0732">Signal</keyword>
<dbReference type="Proteomes" id="UP000887566">
    <property type="component" value="Unplaced"/>
</dbReference>
<evidence type="ECO:0000256" key="2">
    <source>
        <dbReference type="SAM" id="SignalP"/>
    </source>
</evidence>
<feature type="region of interest" description="Disordered" evidence="1">
    <location>
        <begin position="23"/>
        <end position="57"/>
    </location>
</feature>